<dbReference type="Pfam" id="PF13489">
    <property type="entry name" value="Methyltransf_23"/>
    <property type="match status" value="1"/>
</dbReference>
<protein>
    <recommendedName>
        <fullName evidence="3">Methyltransferase domain-containing protein</fullName>
    </recommendedName>
</protein>
<dbReference type="Proteomes" id="UP000230273">
    <property type="component" value="Unassembled WGS sequence"/>
</dbReference>
<evidence type="ECO:0000313" key="2">
    <source>
        <dbReference type="Proteomes" id="UP000230273"/>
    </source>
</evidence>
<proteinExistence type="predicted"/>
<evidence type="ECO:0008006" key="3">
    <source>
        <dbReference type="Google" id="ProtNLM"/>
    </source>
</evidence>
<gene>
    <name evidence="1" type="ORF">COX36_02550</name>
</gene>
<evidence type="ECO:0000313" key="1">
    <source>
        <dbReference type="EMBL" id="PIP23586.1"/>
    </source>
</evidence>
<name>A0A2G9YWE3_9BACT</name>
<comment type="caution">
    <text evidence="1">The sequence shown here is derived from an EMBL/GenBank/DDBJ whole genome shotgun (WGS) entry which is preliminary data.</text>
</comment>
<dbReference type="AlphaFoldDB" id="A0A2G9YWE3"/>
<organism evidence="1 2">
    <name type="scientific">Candidatus Nealsonbacteria bacterium CG23_combo_of_CG06-09_8_20_14_all_38_19</name>
    <dbReference type="NCBI Taxonomy" id="1974721"/>
    <lineage>
        <taxon>Bacteria</taxon>
        <taxon>Candidatus Nealsoniibacteriota</taxon>
    </lineage>
</organism>
<accession>A0A2G9YWE3</accession>
<sequence length="220" mass="25682">MKSLPGYFKHINKKTYLDRYPENIVKISNHKGKTLVEIGGGIGNDMLYLLKRGLNPRDLYFIENDVSAYNEAVKKLKRQFGFYSDHILYKDAKNTGLKDNIADFVYANNMLHCLKEKEEILAVLREVFRMLQSGGVFFGRTLLNKIDQRRLKNISIPRNNEEKFVLQTSKALNKDVLLGLSRAEFKMLALNTGFSEVYTEIKKTLKKWKPIKDFYFRVKK</sequence>
<reference evidence="1 2" key="1">
    <citation type="submission" date="2017-09" db="EMBL/GenBank/DDBJ databases">
        <title>Depth-based differentiation of microbial function through sediment-hosted aquifers and enrichment of novel symbionts in the deep terrestrial subsurface.</title>
        <authorList>
            <person name="Probst A.J."/>
            <person name="Ladd B."/>
            <person name="Jarett J.K."/>
            <person name="Geller-Mcgrath D.E."/>
            <person name="Sieber C.M."/>
            <person name="Emerson J.B."/>
            <person name="Anantharaman K."/>
            <person name="Thomas B.C."/>
            <person name="Malmstrom R."/>
            <person name="Stieglmeier M."/>
            <person name="Klingl A."/>
            <person name="Woyke T."/>
            <person name="Ryan C.M."/>
            <person name="Banfield J.F."/>
        </authorList>
    </citation>
    <scope>NUCLEOTIDE SEQUENCE [LARGE SCALE GENOMIC DNA]</scope>
    <source>
        <strain evidence="1">CG23_combo_of_CG06-09_8_20_14_all_38_19</strain>
    </source>
</reference>
<dbReference type="Gene3D" id="3.40.50.150">
    <property type="entry name" value="Vaccinia Virus protein VP39"/>
    <property type="match status" value="1"/>
</dbReference>
<dbReference type="CDD" id="cd02440">
    <property type="entry name" value="AdoMet_MTases"/>
    <property type="match status" value="1"/>
</dbReference>
<dbReference type="InterPro" id="IPR029063">
    <property type="entry name" value="SAM-dependent_MTases_sf"/>
</dbReference>
<dbReference type="EMBL" id="PCRP01000041">
    <property type="protein sequence ID" value="PIP23586.1"/>
    <property type="molecule type" value="Genomic_DNA"/>
</dbReference>
<dbReference type="SUPFAM" id="SSF53335">
    <property type="entry name" value="S-adenosyl-L-methionine-dependent methyltransferases"/>
    <property type="match status" value="1"/>
</dbReference>